<feature type="transmembrane region" description="Helical" evidence="1">
    <location>
        <begin position="74"/>
        <end position="93"/>
    </location>
</feature>
<proteinExistence type="predicted"/>
<name>A0ABY1KST2_9FLAO</name>
<gene>
    <name evidence="2" type="ORF">SAMN05421766_103126</name>
</gene>
<keyword evidence="3" id="KW-1185">Reference proteome</keyword>
<dbReference type="Proteomes" id="UP000185728">
    <property type="component" value="Unassembled WGS sequence"/>
</dbReference>
<keyword evidence="1" id="KW-0812">Transmembrane</keyword>
<evidence type="ECO:0008006" key="4">
    <source>
        <dbReference type="Google" id="ProtNLM"/>
    </source>
</evidence>
<evidence type="ECO:0000256" key="1">
    <source>
        <dbReference type="SAM" id="Phobius"/>
    </source>
</evidence>
<comment type="caution">
    <text evidence="2">The sequence shown here is derived from an EMBL/GenBank/DDBJ whole genome shotgun (WGS) entry which is preliminary data.</text>
</comment>
<reference evidence="2 3" key="1">
    <citation type="submission" date="2017-01" db="EMBL/GenBank/DDBJ databases">
        <authorList>
            <person name="Varghese N."/>
            <person name="Submissions S."/>
        </authorList>
    </citation>
    <scope>NUCLEOTIDE SEQUENCE [LARGE SCALE GENOMIC DNA]</scope>
    <source>
        <strain evidence="2 3">DSM 2061</strain>
    </source>
</reference>
<evidence type="ECO:0000313" key="3">
    <source>
        <dbReference type="Proteomes" id="UP000185728"/>
    </source>
</evidence>
<dbReference type="EMBL" id="FTOB01000003">
    <property type="protein sequence ID" value="SIS64799.1"/>
    <property type="molecule type" value="Genomic_DNA"/>
</dbReference>
<sequence length="149" mass="17307">MELDNVKKLLERYFEADTTVAEEELLRDYFSKENIPDDLKPYAPLFGFIAKAKKERFAKPLDLGPEKKLGGSSLYKWLSIAAAVVLMFGVYFGKTYYDEKEVEQQQAQYAYNETKKALDLLAQNMERGTEKMAYLNEFVEAKDKIYNKN</sequence>
<keyword evidence="1" id="KW-0472">Membrane</keyword>
<organism evidence="2 3">
    <name type="scientific">Zobellia uliginosa</name>
    <dbReference type="NCBI Taxonomy" id="143224"/>
    <lineage>
        <taxon>Bacteria</taxon>
        <taxon>Pseudomonadati</taxon>
        <taxon>Bacteroidota</taxon>
        <taxon>Flavobacteriia</taxon>
        <taxon>Flavobacteriales</taxon>
        <taxon>Flavobacteriaceae</taxon>
        <taxon>Zobellia</taxon>
    </lineage>
</organism>
<dbReference type="RefSeq" id="WP_076454943.1">
    <property type="nucleotide sequence ID" value="NZ_FTOB01000003.1"/>
</dbReference>
<protein>
    <recommendedName>
        <fullName evidence="4">Anti-sigma factor</fullName>
    </recommendedName>
</protein>
<evidence type="ECO:0000313" key="2">
    <source>
        <dbReference type="EMBL" id="SIS64799.1"/>
    </source>
</evidence>
<accession>A0ABY1KST2</accession>
<keyword evidence="1" id="KW-1133">Transmembrane helix</keyword>